<dbReference type="InterPro" id="IPR000644">
    <property type="entry name" value="CBS_dom"/>
</dbReference>
<dbReference type="PANTHER" id="PTHR11689">
    <property type="entry name" value="CHLORIDE CHANNEL PROTEIN CLC FAMILY MEMBER"/>
    <property type="match status" value="1"/>
</dbReference>
<dbReference type="Gene3D" id="3.10.580.10">
    <property type="entry name" value="CBS-domain"/>
    <property type="match status" value="1"/>
</dbReference>
<reference evidence="8 10" key="2">
    <citation type="submission" date="2018-11" db="EMBL/GenBank/DDBJ databases">
        <authorList>
            <consortium name="Pathogen Informatics"/>
        </authorList>
    </citation>
    <scope>NUCLEOTIDE SEQUENCE [LARGE SCALE GENOMIC DNA]</scope>
</reference>
<evidence type="ECO:0000256" key="1">
    <source>
        <dbReference type="ARBA" id="ARBA00022448"/>
    </source>
</evidence>
<accession>A0A0N4ULP7</accession>
<dbReference type="WBParaSite" id="DME_0000873001-mRNA-1">
    <property type="protein sequence ID" value="DME_0000873001-mRNA-1"/>
    <property type="gene ID" value="DME_0000873001"/>
</dbReference>
<dbReference type="CDD" id="cd04591">
    <property type="entry name" value="CBS_pair_voltage-gated_CLC_euk_bac"/>
    <property type="match status" value="1"/>
</dbReference>
<organism evidence="9 11">
    <name type="scientific">Dracunculus medinensis</name>
    <name type="common">Guinea worm</name>
    <dbReference type="NCBI Taxonomy" id="318479"/>
    <lineage>
        <taxon>Eukaryota</taxon>
        <taxon>Metazoa</taxon>
        <taxon>Ecdysozoa</taxon>
        <taxon>Nematoda</taxon>
        <taxon>Chromadorea</taxon>
        <taxon>Rhabditida</taxon>
        <taxon>Spirurina</taxon>
        <taxon>Dracunculoidea</taxon>
        <taxon>Dracunculidae</taxon>
        <taxon>Dracunculus</taxon>
    </lineage>
</organism>
<keyword evidence="3" id="KW-0406">Ion transport</keyword>
<evidence type="ECO:0000256" key="2">
    <source>
        <dbReference type="ARBA" id="ARBA00022737"/>
    </source>
</evidence>
<dbReference type="InterPro" id="IPR046342">
    <property type="entry name" value="CBS_dom_sf"/>
</dbReference>
<dbReference type="SUPFAM" id="SSF54631">
    <property type="entry name" value="CBS-domain pair"/>
    <property type="match status" value="1"/>
</dbReference>
<evidence type="ECO:0000259" key="7">
    <source>
        <dbReference type="PROSITE" id="PS51371"/>
    </source>
</evidence>
<protein>
    <submittedName>
        <fullName evidence="11">CBS domain-containing protein</fullName>
    </submittedName>
</protein>
<name>A0A0N4ULP7_DRAME</name>
<dbReference type="Pfam" id="PF00571">
    <property type="entry name" value="CBS"/>
    <property type="match status" value="2"/>
</dbReference>
<dbReference type="GO" id="GO:0005765">
    <property type="term" value="C:lysosomal membrane"/>
    <property type="evidence" value="ECO:0007669"/>
    <property type="project" value="TreeGrafter"/>
</dbReference>
<dbReference type="InterPro" id="IPR051280">
    <property type="entry name" value="Cl-channel/antiporter"/>
</dbReference>
<sequence>MIAKWIGDLFVEGLYDIHIELAEVPILGWDPPKMARNILSKDVMRKDVVAVEPREKVGRILEILRATVHHGFPVVNQINPSKANEAYPDYGHLKGLILRSQLITLLQKRVFYRDYDCTITAEGWNHIELSDFRDFYPRHDYSFSRLGISEQDKNLWMDLQPYLHQHPHRVPLNASLHSVYNLFRGLGLRYIVVVDDNNKLRGIITRKDLARFKEHRSKSQYSVRELFVSDFYG</sequence>
<dbReference type="AlphaFoldDB" id="A0A0N4ULP7"/>
<feature type="domain" description="CBS" evidence="7">
    <location>
        <begin position="163"/>
        <end position="219"/>
    </location>
</feature>
<dbReference type="OrthoDB" id="428525at2759"/>
<dbReference type="GO" id="GO:0015108">
    <property type="term" value="F:chloride transmembrane transporter activity"/>
    <property type="evidence" value="ECO:0007669"/>
    <property type="project" value="TreeGrafter"/>
</dbReference>
<evidence type="ECO:0000256" key="3">
    <source>
        <dbReference type="ARBA" id="ARBA00023065"/>
    </source>
</evidence>
<keyword evidence="4 6" id="KW-0129">CBS domain</keyword>
<evidence type="ECO:0000256" key="5">
    <source>
        <dbReference type="ARBA" id="ARBA00023214"/>
    </source>
</evidence>
<evidence type="ECO:0000256" key="4">
    <source>
        <dbReference type="ARBA" id="ARBA00023122"/>
    </source>
</evidence>
<evidence type="ECO:0000313" key="9">
    <source>
        <dbReference type="Proteomes" id="UP000038040"/>
    </source>
</evidence>
<proteinExistence type="predicted"/>
<keyword evidence="5" id="KW-0868">Chloride</keyword>
<dbReference type="SMART" id="SM00116">
    <property type="entry name" value="CBS"/>
    <property type="match status" value="2"/>
</dbReference>
<evidence type="ECO:0000313" key="11">
    <source>
        <dbReference type="WBParaSite" id="DME_0000873001-mRNA-1"/>
    </source>
</evidence>
<dbReference type="PROSITE" id="PS51371">
    <property type="entry name" value="CBS"/>
    <property type="match status" value="2"/>
</dbReference>
<feature type="domain" description="CBS" evidence="7">
    <location>
        <begin position="44"/>
        <end position="115"/>
    </location>
</feature>
<keyword evidence="2" id="KW-0677">Repeat</keyword>
<gene>
    <name evidence="8" type="ORF">DME_LOCUS10463</name>
</gene>
<dbReference type="STRING" id="318479.A0A0N4ULP7"/>
<dbReference type="Proteomes" id="UP000274756">
    <property type="component" value="Unassembled WGS sequence"/>
</dbReference>
<evidence type="ECO:0000313" key="8">
    <source>
        <dbReference type="EMBL" id="VDN60490.1"/>
    </source>
</evidence>
<dbReference type="PANTHER" id="PTHR11689:SF136">
    <property type="entry name" value="H(+)_CL(-) EXCHANGE TRANSPORTER 7"/>
    <property type="match status" value="1"/>
</dbReference>
<evidence type="ECO:0000256" key="6">
    <source>
        <dbReference type="PROSITE-ProRule" id="PRU00703"/>
    </source>
</evidence>
<dbReference type="Proteomes" id="UP000038040">
    <property type="component" value="Unplaced"/>
</dbReference>
<reference evidence="11" key="1">
    <citation type="submission" date="2017-02" db="UniProtKB">
        <authorList>
            <consortium name="WormBaseParasite"/>
        </authorList>
    </citation>
    <scope>IDENTIFICATION</scope>
</reference>
<dbReference type="EMBL" id="UYYG01001218">
    <property type="protein sequence ID" value="VDN60490.1"/>
    <property type="molecule type" value="Genomic_DNA"/>
</dbReference>
<keyword evidence="1" id="KW-0813">Transport</keyword>
<evidence type="ECO:0000313" key="10">
    <source>
        <dbReference type="Proteomes" id="UP000274756"/>
    </source>
</evidence>
<keyword evidence="10" id="KW-1185">Reference proteome</keyword>